<dbReference type="Proteomes" id="UP000178222">
    <property type="component" value="Unassembled WGS sequence"/>
</dbReference>
<dbReference type="InterPro" id="IPR001796">
    <property type="entry name" value="DHFR_dom"/>
</dbReference>
<organism evidence="2 3">
    <name type="scientific">Candidatus Wildermuthbacteria bacterium RIFCSPLOWO2_02_FULL_47_9c</name>
    <dbReference type="NCBI Taxonomy" id="1802466"/>
    <lineage>
        <taxon>Bacteria</taxon>
        <taxon>Candidatus Wildermuthiibacteriota</taxon>
    </lineage>
</organism>
<comment type="caution">
    <text evidence="2">The sequence shown here is derived from an EMBL/GenBank/DDBJ whole genome shotgun (WGS) entry which is preliminary data.</text>
</comment>
<reference evidence="2 3" key="1">
    <citation type="journal article" date="2016" name="Nat. Commun.">
        <title>Thousands of microbial genomes shed light on interconnected biogeochemical processes in an aquifer system.</title>
        <authorList>
            <person name="Anantharaman K."/>
            <person name="Brown C.T."/>
            <person name="Hug L.A."/>
            <person name="Sharon I."/>
            <person name="Castelle C.J."/>
            <person name="Probst A.J."/>
            <person name="Thomas B.C."/>
            <person name="Singh A."/>
            <person name="Wilkins M.J."/>
            <person name="Karaoz U."/>
            <person name="Brodie E.L."/>
            <person name="Williams K.H."/>
            <person name="Hubbard S.S."/>
            <person name="Banfield J.F."/>
        </authorList>
    </citation>
    <scope>NUCLEOTIDE SEQUENCE [LARGE SCALE GENOMIC DNA]</scope>
</reference>
<dbReference type="Gene3D" id="3.40.430.10">
    <property type="entry name" value="Dihydrofolate Reductase, subunit A"/>
    <property type="match status" value="1"/>
</dbReference>
<dbReference type="PANTHER" id="PTHR38011">
    <property type="entry name" value="DIHYDROFOLATE REDUCTASE FAMILY PROTEIN (AFU_ORTHOLOGUE AFUA_8G06820)"/>
    <property type="match status" value="1"/>
</dbReference>
<feature type="domain" description="DHFR" evidence="1">
    <location>
        <begin position="5"/>
        <end position="129"/>
    </location>
</feature>
<evidence type="ECO:0000313" key="2">
    <source>
        <dbReference type="EMBL" id="OHA75786.1"/>
    </source>
</evidence>
<evidence type="ECO:0000313" key="3">
    <source>
        <dbReference type="Proteomes" id="UP000178222"/>
    </source>
</evidence>
<gene>
    <name evidence="2" type="ORF">A3J30_02590</name>
</gene>
<dbReference type="Pfam" id="PF00186">
    <property type="entry name" value="DHFR_1"/>
    <property type="match status" value="1"/>
</dbReference>
<accession>A0A1G2RSG2</accession>
<dbReference type="InterPro" id="IPR024072">
    <property type="entry name" value="DHFR-like_dom_sf"/>
</dbReference>
<dbReference type="AlphaFoldDB" id="A0A1G2RSG2"/>
<name>A0A1G2RSG2_9BACT</name>
<dbReference type="InterPro" id="IPR050765">
    <property type="entry name" value="Riboflavin_Biosynth_HTPR"/>
</dbReference>
<dbReference type="EMBL" id="MHUL01000051">
    <property type="protein sequence ID" value="OHA75786.1"/>
    <property type="molecule type" value="Genomic_DNA"/>
</dbReference>
<sequence length="171" mass="18980">MTTFLIAAITADGFIARHSRHLADWTSKEDKQFFTQKTKEAGVVIMGLNTFRTIGRPLGGRHNIVYAPASPAGRPPEEKLQGVEITQENPKDLLARLEQKGYKQAAICGGATIYTMFMEAGVVDKLYLTVEPVLFGAGIGLFTKELDVRLTLQSVQKLNEQSTLFEYNIMK</sequence>
<dbReference type="GO" id="GO:0046654">
    <property type="term" value="P:tetrahydrofolate biosynthetic process"/>
    <property type="evidence" value="ECO:0007669"/>
    <property type="project" value="InterPro"/>
</dbReference>
<dbReference type="CDD" id="cd00209">
    <property type="entry name" value="DHFR"/>
    <property type="match status" value="1"/>
</dbReference>
<protein>
    <recommendedName>
        <fullName evidence="1">DHFR domain-containing protein</fullName>
    </recommendedName>
</protein>
<dbReference type="SUPFAM" id="SSF53597">
    <property type="entry name" value="Dihydrofolate reductase-like"/>
    <property type="match status" value="1"/>
</dbReference>
<proteinExistence type="predicted"/>
<evidence type="ECO:0000259" key="1">
    <source>
        <dbReference type="Pfam" id="PF00186"/>
    </source>
</evidence>
<dbReference type="GO" id="GO:0004146">
    <property type="term" value="F:dihydrofolate reductase activity"/>
    <property type="evidence" value="ECO:0007669"/>
    <property type="project" value="InterPro"/>
</dbReference>